<evidence type="ECO:0000313" key="5">
    <source>
        <dbReference type="EMBL" id="TFK32331.1"/>
    </source>
</evidence>
<dbReference type="EMBL" id="ML213678">
    <property type="protein sequence ID" value="TFK32331.1"/>
    <property type="molecule type" value="Genomic_DNA"/>
</dbReference>
<dbReference type="InterPro" id="IPR000626">
    <property type="entry name" value="Ubiquitin-like_dom"/>
</dbReference>
<evidence type="ECO:0000256" key="3">
    <source>
        <dbReference type="SAM" id="MobiDB-lite"/>
    </source>
</evidence>
<reference evidence="5 6" key="1">
    <citation type="journal article" date="2019" name="Nat. Ecol. Evol.">
        <title>Megaphylogeny resolves global patterns of mushroom evolution.</title>
        <authorList>
            <person name="Varga T."/>
            <person name="Krizsan K."/>
            <person name="Foldi C."/>
            <person name="Dima B."/>
            <person name="Sanchez-Garcia M."/>
            <person name="Sanchez-Ramirez S."/>
            <person name="Szollosi G.J."/>
            <person name="Szarkandi J.G."/>
            <person name="Papp V."/>
            <person name="Albert L."/>
            <person name="Andreopoulos W."/>
            <person name="Angelini C."/>
            <person name="Antonin V."/>
            <person name="Barry K.W."/>
            <person name="Bougher N.L."/>
            <person name="Buchanan P."/>
            <person name="Buyck B."/>
            <person name="Bense V."/>
            <person name="Catcheside P."/>
            <person name="Chovatia M."/>
            <person name="Cooper J."/>
            <person name="Damon W."/>
            <person name="Desjardin D."/>
            <person name="Finy P."/>
            <person name="Geml J."/>
            <person name="Haridas S."/>
            <person name="Hughes K."/>
            <person name="Justo A."/>
            <person name="Karasinski D."/>
            <person name="Kautmanova I."/>
            <person name="Kiss B."/>
            <person name="Kocsube S."/>
            <person name="Kotiranta H."/>
            <person name="LaButti K.M."/>
            <person name="Lechner B.E."/>
            <person name="Liimatainen K."/>
            <person name="Lipzen A."/>
            <person name="Lukacs Z."/>
            <person name="Mihaltcheva S."/>
            <person name="Morgado L.N."/>
            <person name="Niskanen T."/>
            <person name="Noordeloos M.E."/>
            <person name="Ohm R.A."/>
            <person name="Ortiz-Santana B."/>
            <person name="Ovrebo C."/>
            <person name="Racz N."/>
            <person name="Riley R."/>
            <person name="Savchenko A."/>
            <person name="Shiryaev A."/>
            <person name="Soop K."/>
            <person name="Spirin V."/>
            <person name="Szebenyi C."/>
            <person name="Tomsovsky M."/>
            <person name="Tulloss R.E."/>
            <person name="Uehling J."/>
            <person name="Grigoriev I.V."/>
            <person name="Vagvolgyi C."/>
            <person name="Papp T."/>
            <person name="Martin F.M."/>
            <person name="Miettinen O."/>
            <person name="Hibbett D.S."/>
            <person name="Nagy L.G."/>
        </authorList>
    </citation>
    <scope>NUCLEOTIDE SEQUENCE [LARGE SCALE GENOMIC DNA]</scope>
    <source>
        <strain evidence="5 6">CBS 166.37</strain>
    </source>
</reference>
<dbReference type="OrthoDB" id="428577at2759"/>
<dbReference type="STRING" id="68775.A0A5C3LUA1"/>
<keyword evidence="6" id="KW-1185">Reference proteome</keyword>
<evidence type="ECO:0000256" key="1">
    <source>
        <dbReference type="ARBA" id="ARBA00004514"/>
    </source>
</evidence>
<feature type="region of interest" description="Disordered" evidence="3">
    <location>
        <begin position="145"/>
        <end position="195"/>
    </location>
</feature>
<dbReference type="Proteomes" id="UP000308652">
    <property type="component" value="Unassembled WGS sequence"/>
</dbReference>
<dbReference type="SMART" id="SM00213">
    <property type="entry name" value="UBQ"/>
    <property type="match status" value="1"/>
</dbReference>
<keyword evidence="2" id="KW-0963">Cytoplasm</keyword>
<comment type="subcellular location">
    <subcellularLocation>
        <location evidence="1">Cytoplasm</location>
        <location evidence="1">Cytosol</location>
    </subcellularLocation>
</comment>
<gene>
    <name evidence="5" type="ORF">BDQ12DRAFT_671156</name>
</gene>
<dbReference type="PANTHER" id="PTHR46555:SF1">
    <property type="entry name" value="UBIQUITIN-LIKE PROTEIN 4A"/>
    <property type="match status" value="1"/>
</dbReference>
<dbReference type="InterPro" id="IPR029071">
    <property type="entry name" value="Ubiquitin-like_domsf"/>
</dbReference>
<protein>
    <recommendedName>
        <fullName evidence="4">Ubiquitin-like domain-containing protein</fullName>
    </recommendedName>
</protein>
<dbReference type="PROSITE" id="PS50053">
    <property type="entry name" value="UBIQUITIN_2"/>
    <property type="match status" value="1"/>
</dbReference>
<dbReference type="Gene3D" id="3.10.20.90">
    <property type="entry name" value="Phosphatidylinositol 3-kinase Catalytic Subunit, Chain A, domain 1"/>
    <property type="match status" value="1"/>
</dbReference>
<dbReference type="AlphaFoldDB" id="A0A5C3LUA1"/>
<sequence>MAEQAEQAFAKTFLNTLSTQPITYADDYQQPAQNSLKRVPVLQTARGIVIFIRHVLAKAMASISLVFKSLKPPASYTISVQPTDTIAAIKSQLAAQAGAPPVDAQRLLLKGKALADAKLLKEYSVQDGVTVNLMIKPGFEWDPSKAAAMTSPSSHSPASAQQPSPSPASLEKPTRKHQRIPSLVLSPSPSETPGVVEKDITLTLDTSSMPSPSIQAETLSTYHATVSNPEFWERLYAFVKSEFTTDTDAHQAFEDFLCATKGSLTPHEIAKIRDHVGVIGMSGKIYTFRSES</sequence>
<dbReference type="GO" id="GO:0071816">
    <property type="term" value="P:tail-anchored membrane protein insertion into ER membrane"/>
    <property type="evidence" value="ECO:0007669"/>
    <property type="project" value="TreeGrafter"/>
</dbReference>
<dbReference type="PANTHER" id="PTHR46555">
    <property type="entry name" value="UBIQUITIN-LIKE PROTEIN 4A"/>
    <property type="match status" value="1"/>
</dbReference>
<evidence type="ECO:0000256" key="2">
    <source>
        <dbReference type="ARBA" id="ARBA00022490"/>
    </source>
</evidence>
<dbReference type="GO" id="GO:0071818">
    <property type="term" value="C:BAT3 complex"/>
    <property type="evidence" value="ECO:0007669"/>
    <property type="project" value="TreeGrafter"/>
</dbReference>
<dbReference type="InterPro" id="IPR047154">
    <property type="entry name" value="UBL4A-like"/>
</dbReference>
<feature type="domain" description="Ubiquitin-like" evidence="4">
    <location>
        <begin position="63"/>
        <end position="136"/>
    </location>
</feature>
<dbReference type="SUPFAM" id="SSF54236">
    <property type="entry name" value="Ubiquitin-like"/>
    <property type="match status" value="1"/>
</dbReference>
<evidence type="ECO:0000313" key="6">
    <source>
        <dbReference type="Proteomes" id="UP000308652"/>
    </source>
</evidence>
<dbReference type="GO" id="GO:0006620">
    <property type="term" value="P:post-translational protein targeting to endoplasmic reticulum membrane"/>
    <property type="evidence" value="ECO:0007669"/>
    <property type="project" value="InterPro"/>
</dbReference>
<accession>A0A5C3LUA1</accession>
<name>A0A5C3LUA1_9AGAR</name>
<dbReference type="GO" id="GO:0051087">
    <property type="term" value="F:protein-folding chaperone binding"/>
    <property type="evidence" value="ECO:0007669"/>
    <property type="project" value="TreeGrafter"/>
</dbReference>
<feature type="compositionally biased region" description="Low complexity" evidence="3">
    <location>
        <begin position="146"/>
        <end position="169"/>
    </location>
</feature>
<evidence type="ECO:0000259" key="4">
    <source>
        <dbReference type="PROSITE" id="PS50053"/>
    </source>
</evidence>
<organism evidence="5 6">
    <name type="scientific">Crucibulum laeve</name>
    <dbReference type="NCBI Taxonomy" id="68775"/>
    <lineage>
        <taxon>Eukaryota</taxon>
        <taxon>Fungi</taxon>
        <taxon>Dikarya</taxon>
        <taxon>Basidiomycota</taxon>
        <taxon>Agaricomycotina</taxon>
        <taxon>Agaricomycetes</taxon>
        <taxon>Agaricomycetidae</taxon>
        <taxon>Agaricales</taxon>
        <taxon>Agaricineae</taxon>
        <taxon>Nidulariaceae</taxon>
        <taxon>Crucibulum</taxon>
    </lineage>
</organism>
<dbReference type="Pfam" id="PF00240">
    <property type="entry name" value="ubiquitin"/>
    <property type="match status" value="1"/>
</dbReference>
<proteinExistence type="predicted"/>